<dbReference type="InterPro" id="IPR025517">
    <property type="entry name" value="DUF4405"/>
</dbReference>
<gene>
    <name evidence="3" type="ORF">J2I46_03930</name>
</gene>
<feature type="transmembrane region" description="Helical" evidence="1">
    <location>
        <begin position="7"/>
        <end position="27"/>
    </location>
</feature>
<dbReference type="Gene3D" id="1.20.950.20">
    <property type="entry name" value="Transmembrane di-heme cytochromes, Chain C"/>
    <property type="match status" value="1"/>
</dbReference>
<keyword evidence="4" id="KW-1185">Reference proteome</keyword>
<feature type="transmembrane region" description="Helical" evidence="1">
    <location>
        <begin position="39"/>
        <end position="55"/>
    </location>
</feature>
<protein>
    <submittedName>
        <fullName evidence="3">DUF4405 domain-containing protein</fullName>
    </submittedName>
</protein>
<evidence type="ECO:0000259" key="2">
    <source>
        <dbReference type="Pfam" id="PF14358"/>
    </source>
</evidence>
<name>A0ABS3JE33_9BACT</name>
<dbReference type="Proteomes" id="UP000664628">
    <property type="component" value="Unassembled WGS sequence"/>
</dbReference>
<dbReference type="RefSeq" id="WP_207327618.1">
    <property type="nucleotide sequence ID" value="NZ_JAFMYW010000001.1"/>
</dbReference>
<sequence length="195" mass="21234">MKKKNLVSLMVAAVFTVLSVTGLLIYFGQSNHTIDHTHAWFGMLFFTAAVFHIVNNWSSIKGYSTDKRTGGIKRELVISALMAVLFAGGIAADLPVFKDLANAGKKLFRPERPEKRGMPKAAIDSIARQMAVQGLAADGESIKFDSTASLAENVIMAQGTASRPKPDTAMFRFTEVLTKEGKDWKVAAQQMAPVK</sequence>
<keyword evidence="1" id="KW-0472">Membrane</keyword>
<keyword evidence="1" id="KW-1133">Transmembrane helix</keyword>
<accession>A0ABS3JE33</accession>
<feature type="domain" description="Flavinylation-associated cytochrome" evidence="2">
    <location>
        <begin position="6"/>
        <end position="57"/>
    </location>
</feature>
<proteinExistence type="predicted"/>
<dbReference type="Pfam" id="PF14358">
    <property type="entry name" value="DUF4405"/>
    <property type="match status" value="1"/>
</dbReference>
<evidence type="ECO:0000313" key="4">
    <source>
        <dbReference type="Proteomes" id="UP000664628"/>
    </source>
</evidence>
<keyword evidence="1" id="KW-0812">Transmembrane</keyword>
<feature type="transmembrane region" description="Helical" evidence="1">
    <location>
        <begin position="76"/>
        <end position="97"/>
    </location>
</feature>
<reference evidence="3 4" key="1">
    <citation type="submission" date="2021-03" db="EMBL/GenBank/DDBJ databases">
        <title>Fibrella sp. HMF5405 genome sequencing and assembly.</title>
        <authorList>
            <person name="Kang H."/>
            <person name="Kim H."/>
            <person name="Bae S."/>
            <person name="Joh K."/>
        </authorList>
    </citation>
    <scope>NUCLEOTIDE SEQUENCE [LARGE SCALE GENOMIC DNA]</scope>
    <source>
        <strain evidence="3 4">HMF5405</strain>
    </source>
</reference>
<dbReference type="EMBL" id="JAFMYW010000001">
    <property type="protein sequence ID" value="MBO0947716.1"/>
    <property type="molecule type" value="Genomic_DNA"/>
</dbReference>
<comment type="caution">
    <text evidence="3">The sequence shown here is derived from an EMBL/GenBank/DDBJ whole genome shotgun (WGS) entry which is preliminary data.</text>
</comment>
<organism evidence="3 4">
    <name type="scientific">Fibrella forsythiae</name>
    <dbReference type="NCBI Taxonomy" id="2817061"/>
    <lineage>
        <taxon>Bacteria</taxon>
        <taxon>Pseudomonadati</taxon>
        <taxon>Bacteroidota</taxon>
        <taxon>Cytophagia</taxon>
        <taxon>Cytophagales</taxon>
        <taxon>Spirosomataceae</taxon>
        <taxon>Fibrella</taxon>
    </lineage>
</organism>
<evidence type="ECO:0000256" key="1">
    <source>
        <dbReference type="SAM" id="Phobius"/>
    </source>
</evidence>
<evidence type="ECO:0000313" key="3">
    <source>
        <dbReference type="EMBL" id="MBO0947716.1"/>
    </source>
</evidence>